<organism evidence="2 3">
    <name type="scientific">Candidatus Falkowbacteria bacterium HGW-Falkowbacteria-1</name>
    <dbReference type="NCBI Taxonomy" id="2013768"/>
    <lineage>
        <taxon>Bacteria</taxon>
        <taxon>Candidatus Falkowiibacteriota</taxon>
    </lineage>
</organism>
<dbReference type="EMBL" id="PHAI01000002">
    <property type="protein sequence ID" value="PKM91340.1"/>
    <property type="molecule type" value="Genomic_DNA"/>
</dbReference>
<feature type="transmembrane region" description="Helical" evidence="1">
    <location>
        <begin position="132"/>
        <end position="150"/>
    </location>
</feature>
<reference evidence="2 3" key="1">
    <citation type="journal article" date="2017" name="ISME J.">
        <title>Potential for microbial H2 and metal transformations associated with novel bacteria and archaea in deep terrestrial subsurface sediments.</title>
        <authorList>
            <person name="Hernsdorf A.W."/>
            <person name="Amano Y."/>
            <person name="Miyakawa K."/>
            <person name="Ise K."/>
            <person name="Suzuki Y."/>
            <person name="Anantharaman K."/>
            <person name="Probst A."/>
            <person name="Burstein D."/>
            <person name="Thomas B.C."/>
            <person name="Banfield J.F."/>
        </authorList>
    </citation>
    <scope>NUCLEOTIDE SEQUENCE [LARGE SCALE GENOMIC DNA]</scope>
    <source>
        <strain evidence="2">HGW-Falkowbacteria-1</strain>
    </source>
</reference>
<evidence type="ECO:0000313" key="2">
    <source>
        <dbReference type="EMBL" id="PKM91340.1"/>
    </source>
</evidence>
<comment type="caution">
    <text evidence="2">The sequence shown here is derived from an EMBL/GenBank/DDBJ whole genome shotgun (WGS) entry which is preliminary data.</text>
</comment>
<dbReference type="InterPro" id="IPR010721">
    <property type="entry name" value="UstE-like"/>
</dbReference>
<protein>
    <submittedName>
        <fullName evidence="2">Steroid 5-alpha reductase</fullName>
    </submittedName>
</protein>
<dbReference type="Proteomes" id="UP000233517">
    <property type="component" value="Unassembled WGS sequence"/>
</dbReference>
<name>A0A2N2E9D2_9BACT</name>
<dbReference type="GO" id="GO:0016020">
    <property type="term" value="C:membrane"/>
    <property type="evidence" value="ECO:0007669"/>
    <property type="project" value="TreeGrafter"/>
</dbReference>
<keyword evidence="1" id="KW-0812">Transmembrane</keyword>
<gene>
    <name evidence="2" type="ORF">CVU82_01950</name>
</gene>
<sequence>MNYYIALAFILLAYMSIWFVISLFKKRNDVVDIAWGLGFVIIAWASFLISGNFSLRSLLVNFLVSIWGFRLAWHINNRNKEKPEDYRYLAWRKEWGTWFYLRSYLQVYILQGVLLYLIILPILFTNKSIGPALNFINILGVLIWMIGFFFESVGDAQLSSFIRNPINKGKLMQSGLWQYTRHPNYFGEVAQWWGLWLIVINVPNYLFGIIGPLTITILILKVSGIPMLEKKMSQHQEFADYKRRTSSFFPTLPKK</sequence>
<dbReference type="Pfam" id="PF06966">
    <property type="entry name" value="DUF1295"/>
    <property type="match status" value="1"/>
</dbReference>
<keyword evidence="1" id="KW-1133">Transmembrane helix</keyword>
<feature type="transmembrane region" description="Helical" evidence="1">
    <location>
        <begin position="6"/>
        <end position="24"/>
    </location>
</feature>
<dbReference type="PANTHER" id="PTHR32251">
    <property type="entry name" value="3-OXO-5-ALPHA-STEROID 4-DEHYDROGENASE"/>
    <property type="match status" value="1"/>
</dbReference>
<dbReference type="AlphaFoldDB" id="A0A2N2E9D2"/>
<evidence type="ECO:0000313" key="3">
    <source>
        <dbReference type="Proteomes" id="UP000233517"/>
    </source>
</evidence>
<dbReference type="PANTHER" id="PTHR32251:SF17">
    <property type="entry name" value="STEROID 5-ALPHA REDUCTASE C-TERMINAL DOMAIN-CONTAINING PROTEIN"/>
    <property type="match status" value="1"/>
</dbReference>
<feature type="transmembrane region" description="Helical" evidence="1">
    <location>
        <begin position="33"/>
        <end position="55"/>
    </location>
</feature>
<feature type="transmembrane region" description="Helical" evidence="1">
    <location>
        <begin position="193"/>
        <end position="220"/>
    </location>
</feature>
<dbReference type="Gene3D" id="1.20.120.1630">
    <property type="match status" value="1"/>
</dbReference>
<feature type="transmembrane region" description="Helical" evidence="1">
    <location>
        <begin position="105"/>
        <end position="125"/>
    </location>
</feature>
<accession>A0A2N2E9D2</accession>
<keyword evidence="1" id="KW-0472">Membrane</keyword>
<dbReference type="PROSITE" id="PS50244">
    <property type="entry name" value="S5A_REDUCTASE"/>
    <property type="match status" value="1"/>
</dbReference>
<evidence type="ECO:0000256" key="1">
    <source>
        <dbReference type="SAM" id="Phobius"/>
    </source>
</evidence>
<proteinExistence type="predicted"/>